<name>A0ABT4BL85_9STAP</name>
<accession>A0ABT4BL85</accession>
<reference evidence="2" key="1">
    <citation type="journal article" date="2022" name="Int. J. Mol. Sci.">
        <title>Phenotypic and Genotypic Virulence Characterisation of Staphylococcus pettenkoferi Strains Isolated from Human Bloodstream and Diabetic Foot Infections.</title>
        <authorList>
            <person name="Magnan C."/>
            <person name="Ahmad-Mansour N."/>
            <person name="Pouget C."/>
            <person name="Morsli M."/>
            <person name="Huc-Brandt S."/>
            <person name="Pantel A."/>
            <person name="Dunyach-Remy C."/>
            <person name="Sotto A."/>
            <person name="Molle V."/>
            <person name="Lavigne J.-P."/>
        </authorList>
    </citation>
    <scope>NUCLEOTIDE SEQUENCE</scope>
    <source>
        <strain evidence="2">NSP012P</strain>
    </source>
</reference>
<dbReference type="Proteomes" id="UP001072952">
    <property type="component" value="Unassembled WGS sequence"/>
</dbReference>
<gene>
    <name evidence="2" type="ORF">NW133_07375</name>
</gene>
<evidence type="ECO:0000256" key="1">
    <source>
        <dbReference type="SAM" id="MobiDB-lite"/>
    </source>
</evidence>
<dbReference type="EMBL" id="JANSLD010000027">
    <property type="protein sequence ID" value="MCY1583348.1"/>
    <property type="molecule type" value="Genomic_DNA"/>
</dbReference>
<evidence type="ECO:0000313" key="2">
    <source>
        <dbReference type="EMBL" id="MCY1583348.1"/>
    </source>
</evidence>
<comment type="caution">
    <text evidence="2">The sequence shown here is derived from an EMBL/GenBank/DDBJ whole genome shotgun (WGS) entry which is preliminary data.</text>
</comment>
<evidence type="ECO:0008006" key="4">
    <source>
        <dbReference type="Google" id="ProtNLM"/>
    </source>
</evidence>
<dbReference type="RefSeq" id="WP_145458138.1">
    <property type="nucleotide sequence ID" value="NZ_JANSKR010000004.1"/>
</dbReference>
<proteinExistence type="predicted"/>
<evidence type="ECO:0000313" key="3">
    <source>
        <dbReference type="Proteomes" id="UP001072952"/>
    </source>
</evidence>
<sequence>MRLYTVKRARLLYGGEIYPVDSTIELDETFAKSLQHYLVPQSSTDDKARNTDTQANDDEDIDYESYTTAQLKALVEERKLDVKPTGKNGGAIKADYIRALEKVGG</sequence>
<reference evidence="2" key="2">
    <citation type="submission" date="2022-08" db="EMBL/GenBank/DDBJ databases">
        <authorList>
            <person name="Magnan C."/>
        </authorList>
    </citation>
    <scope>NUCLEOTIDE SEQUENCE</scope>
    <source>
        <strain evidence="2">NSP012P</strain>
    </source>
</reference>
<organism evidence="2 3">
    <name type="scientific">Staphylococcus pettenkoferi</name>
    <dbReference type="NCBI Taxonomy" id="170573"/>
    <lineage>
        <taxon>Bacteria</taxon>
        <taxon>Bacillati</taxon>
        <taxon>Bacillota</taxon>
        <taxon>Bacilli</taxon>
        <taxon>Bacillales</taxon>
        <taxon>Staphylococcaceae</taxon>
        <taxon>Staphylococcus</taxon>
    </lineage>
</organism>
<protein>
    <recommendedName>
        <fullName evidence="4">Phage protein</fullName>
    </recommendedName>
</protein>
<feature type="region of interest" description="Disordered" evidence="1">
    <location>
        <begin position="41"/>
        <end position="62"/>
    </location>
</feature>
<keyword evidence="3" id="KW-1185">Reference proteome</keyword>